<gene>
    <name evidence="1" type="ORF">JI435_121930</name>
</gene>
<organism evidence="1 2">
    <name type="scientific">Phaeosphaeria nodorum (strain SN15 / ATCC MYA-4574 / FGSC 10173)</name>
    <name type="common">Glume blotch fungus</name>
    <name type="synonym">Parastagonospora nodorum</name>
    <dbReference type="NCBI Taxonomy" id="321614"/>
    <lineage>
        <taxon>Eukaryota</taxon>
        <taxon>Fungi</taxon>
        <taxon>Dikarya</taxon>
        <taxon>Ascomycota</taxon>
        <taxon>Pezizomycotina</taxon>
        <taxon>Dothideomycetes</taxon>
        <taxon>Pleosporomycetidae</taxon>
        <taxon>Pleosporales</taxon>
        <taxon>Pleosporineae</taxon>
        <taxon>Phaeosphaeriaceae</taxon>
        <taxon>Parastagonospora</taxon>
    </lineage>
</organism>
<reference evidence="2" key="1">
    <citation type="journal article" date="2021" name="BMC Genomics">
        <title>Chromosome-level genome assembly and manually-curated proteome of model necrotroph Parastagonospora nodorum Sn15 reveals a genome-wide trove of candidate effector homologs, and redundancy of virulence-related functions within an accessory chromosome.</title>
        <authorList>
            <person name="Bertazzoni S."/>
            <person name="Jones D.A.B."/>
            <person name="Phan H.T."/>
            <person name="Tan K.-C."/>
            <person name="Hane J.K."/>
        </authorList>
    </citation>
    <scope>NUCLEOTIDE SEQUENCE [LARGE SCALE GENOMIC DNA]</scope>
    <source>
        <strain evidence="2">SN15 / ATCC MYA-4574 / FGSC 10173)</strain>
    </source>
</reference>
<evidence type="ECO:0000313" key="1">
    <source>
        <dbReference type="EMBL" id="QRD01547.1"/>
    </source>
</evidence>
<evidence type="ECO:0000313" key="2">
    <source>
        <dbReference type="Proteomes" id="UP000663193"/>
    </source>
</evidence>
<accession>A0A7U2FA67</accession>
<dbReference type="EMBL" id="CP069034">
    <property type="protein sequence ID" value="QRD01547.1"/>
    <property type="molecule type" value="Genomic_DNA"/>
</dbReference>
<dbReference type="Proteomes" id="UP000663193">
    <property type="component" value="Chromosome 12"/>
</dbReference>
<sequence length="116" mass="12841">MQTHSSRESEYSTKISGLAVRDCCTTHECSGENTHLLPSFRDTNGEALSCSGMPTDPKANVVLLLIAKRLYIRPSRHASNHHFPSLSHLYTSHPPQGPFHACFQRVATPARGCKRP</sequence>
<dbReference type="VEuPathDB" id="FungiDB:JI435_121930"/>
<protein>
    <submittedName>
        <fullName evidence="1">Uncharacterized protein</fullName>
    </submittedName>
</protein>
<name>A0A7U2FA67_PHANO</name>
<proteinExistence type="predicted"/>
<keyword evidence="2" id="KW-1185">Reference proteome</keyword>
<dbReference type="AlphaFoldDB" id="A0A7U2FA67"/>